<protein>
    <submittedName>
        <fullName evidence="2">Uncharacterized protein</fullName>
    </submittedName>
</protein>
<feature type="region of interest" description="Disordered" evidence="1">
    <location>
        <begin position="179"/>
        <end position="198"/>
    </location>
</feature>
<feature type="compositionally biased region" description="Basic residues" evidence="1">
    <location>
        <begin position="84"/>
        <end position="97"/>
    </location>
</feature>
<feature type="region of interest" description="Disordered" evidence="1">
    <location>
        <begin position="1"/>
        <end position="109"/>
    </location>
</feature>
<dbReference type="AlphaFoldDB" id="A0A921UKC9"/>
<reference evidence="2" key="1">
    <citation type="journal article" date="2019" name="BMC Genomics">
        <title>A new reference genome for Sorghum bicolor reveals high levels of sequence similarity between sweet and grain genotypes: implications for the genetics of sugar metabolism.</title>
        <authorList>
            <person name="Cooper E.A."/>
            <person name="Brenton Z.W."/>
            <person name="Flinn B.S."/>
            <person name="Jenkins J."/>
            <person name="Shu S."/>
            <person name="Flowers D."/>
            <person name="Luo F."/>
            <person name="Wang Y."/>
            <person name="Xia P."/>
            <person name="Barry K."/>
            <person name="Daum C."/>
            <person name="Lipzen A."/>
            <person name="Yoshinaga Y."/>
            <person name="Schmutz J."/>
            <person name="Saski C."/>
            <person name="Vermerris W."/>
            <person name="Kresovich S."/>
        </authorList>
    </citation>
    <scope>NUCLEOTIDE SEQUENCE</scope>
</reference>
<evidence type="ECO:0000313" key="3">
    <source>
        <dbReference type="Proteomes" id="UP000807115"/>
    </source>
</evidence>
<dbReference type="Proteomes" id="UP000807115">
    <property type="component" value="Chromosome 4"/>
</dbReference>
<feature type="compositionally biased region" description="Polar residues" evidence="1">
    <location>
        <begin position="1"/>
        <end position="11"/>
    </location>
</feature>
<dbReference type="EMBL" id="CM027683">
    <property type="protein sequence ID" value="KAG0535348.1"/>
    <property type="molecule type" value="Genomic_DNA"/>
</dbReference>
<gene>
    <name evidence="2" type="ORF">BDA96_04G358800</name>
</gene>
<feature type="compositionally biased region" description="Gly residues" evidence="1">
    <location>
        <begin position="36"/>
        <end position="49"/>
    </location>
</feature>
<evidence type="ECO:0000313" key="2">
    <source>
        <dbReference type="EMBL" id="KAG0535348.1"/>
    </source>
</evidence>
<organism evidence="2 3">
    <name type="scientific">Sorghum bicolor</name>
    <name type="common">Sorghum</name>
    <name type="synonym">Sorghum vulgare</name>
    <dbReference type="NCBI Taxonomy" id="4558"/>
    <lineage>
        <taxon>Eukaryota</taxon>
        <taxon>Viridiplantae</taxon>
        <taxon>Streptophyta</taxon>
        <taxon>Embryophyta</taxon>
        <taxon>Tracheophyta</taxon>
        <taxon>Spermatophyta</taxon>
        <taxon>Magnoliopsida</taxon>
        <taxon>Liliopsida</taxon>
        <taxon>Poales</taxon>
        <taxon>Poaceae</taxon>
        <taxon>PACMAD clade</taxon>
        <taxon>Panicoideae</taxon>
        <taxon>Andropogonodae</taxon>
        <taxon>Andropogoneae</taxon>
        <taxon>Sorghinae</taxon>
        <taxon>Sorghum</taxon>
    </lineage>
</organism>
<comment type="caution">
    <text evidence="2">The sequence shown here is derived from an EMBL/GenBank/DDBJ whole genome shotgun (WGS) entry which is preliminary data.</text>
</comment>
<accession>A0A921UKC9</accession>
<reference evidence="2" key="2">
    <citation type="submission" date="2020-10" db="EMBL/GenBank/DDBJ databases">
        <authorList>
            <person name="Cooper E.A."/>
            <person name="Brenton Z.W."/>
            <person name="Flinn B.S."/>
            <person name="Jenkins J."/>
            <person name="Shu S."/>
            <person name="Flowers D."/>
            <person name="Luo F."/>
            <person name="Wang Y."/>
            <person name="Xia P."/>
            <person name="Barry K."/>
            <person name="Daum C."/>
            <person name="Lipzen A."/>
            <person name="Yoshinaga Y."/>
            <person name="Schmutz J."/>
            <person name="Saski C."/>
            <person name="Vermerris W."/>
            <person name="Kresovich S."/>
        </authorList>
    </citation>
    <scope>NUCLEOTIDE SEQUENCE</scope>
</reference>
<name>A0A921UKC9_SORBI</name>
<sequence>MAMIYSQSQPHLSLESNSGLEDDDDNDGSSSSGELLRGGGGTASSGGGRSSSSLRGGAPTGTSRSFPRVAVPRSHHAAATSRAPPRHRHRHRHRHGNGGRGGTTDEHGAAADANNFHVWTTDEHAAEAYFHVSAMPGYVSFEDLIGAAALYRDGSGRPLEAAIGDPLMRTASRLYVRDDGRAHPRRQPSPGPLGTRRGSPMHAIVKKYVHPVQDFLASIFCRCIMPSHR</sequence>
<evidence type="ECO:0000256" key="1">
    <source>
        <dbReference type="SAM" id="MobiDB-lite"/>
    </source>
</evidence>
<proteinExistence type="predicted"/>